<dbReference type="Gene3D" id="3.60.10.10">
    <property type="entry name" value="Endonuclease/exonuclease/phosphatase"/>
    <property type="match status" value="1"/>
</dbReference>
<name>A0ABU6XM01_9FABA</name>
<dbReference type="EMBL" id="JASCZI010211992">
    <property type="protein sequence ID" value="MED6197870.1"/>
    <property type="molecule type" value="Genomic_DNA"/>
</dbReference>
<organism evidence="3 4">
    <name type="scientific">Stylosanthes scabra</name>
    <dbReference type="NCBI Taxonomy" id="79078"/>
    <lineage>
        <taxon>Eukaryota</taxon>
        <taxon>Viridiplantae</taxon>
        <taxon>Streptophyta</taxon>
        <taxon>Embryophyta</taxon>
        <taxon>Tracheophyta</taxon>
        <taxon>Spermatophyta</taxon>
        <taxon>Magnoliopsida</taxon>
        <taxon>eudicotyledons</taxon>
        <taxon>Gunneridae</taxon>
        <taxon>Pentapetalae</taxon>
        <taxon>rosids</taxon>
        <taxon>fabids</taxon>
        <taxon>Fabales</taxon>
        <taxon>Fabaceae</taxon>
        <taxon>Papilionoideae</taxon>
        <taxon>50 kb inversion clade</taxon>
        <taxon>dalbergioids sensu lato</taxon>
        <taxon>Dalbergieae</taxon>
        <taxon>Pterocarpus clade</taxon>
        <taxon>Stylosanthes</taxon>
    </lineage>
</organism>
<dbReference type="PANTHER" id="PTHR14859:SF0">
    <property type="entry name" value="ENDONUCLEASE_EXONUCLEASE_PHOSPHATASE FAMILY PROTEIN, EXPRESSED"/>
    <property type="match status" value="1"/>
</dbReference>
<dbReference type="Pfam" id="PF03372">
    <property type="entry name" value="Exo_endo_phos"/>
    <property type="match status" value="1"/>
</dbReference>
<feature type="domain" description="Endonuclease/exonuclease/phosphatase" evidence="2">
    <location>
        <begin position="190"/>
        <end position="400"/>
    </location>
</feature>
<dbReference type="InterPro" id="IPR020847">
    <property type="entry name" value="AP_endonuclease_F1_BS"/>
</dbReference>
<evidence type="ECO:0000313" key="3">
    <source>
        <dbReference type="EMBL" id="MED6197870.1"/>
    </source>
</evidence>
<protein>
    <recommendedName>
        <fullName evidence="2">Endonuclease/exonuclease/phosphatase domain-containing protein</fullName>
    </recommendedName>
</protein>
<dbReference type="SUPFAM" id="SSF56219">
    <property type="entry name" value="DNase I-like"/>
    <property type="match status" value="1"/>
</dbReference>
<feature type="region of interest" description="Disordered" evidence="1">
    <location>
        <begin position="86"/>
        <end position="135"/>
    </location>
</feature>
<feature type="compositionally biased region" description="Polar residues" evidence="1">
    <location>
        <begin position="40"/>
        <end position="63"/>
    </location>
</feature>
<feature type="region of interest" description="Disordered" evidence="1">
    <location>
        <begin position="31"/>
        <end position="65"/>
    </location>
</feature>
<dbReference type="PROSITE" id="PS00726">
    <property type="entry name" value="AP_NUCLEASE_F1_1"/>
    <property type="match status" value="1"/>
</dbReference>
<dbReference type="InterPro" id="IPR051916">
    <property type="entry name" value="GPI-anchor_lipid_remodeler"/>
</dbReference>
<gene>
    <name evidence="3" type="ORF">PIB30_060860</name>
</gene>
<evidence type="ECO:0000256" key="1">
    <source>
        <dbReference type="SAM" id="MobiDB-lite"/>
    </source>
</evidence>
<reference evidence="3 4" key="1">
    <citation type="journal article" date="2023" name="Plants (Basel)">
        <title>Bridging the Gap: Combining Genomics and Transcriptomics Approaches to Understand Stylosanthes scabra, an Orphan Legume from the Brazilian Caatinga.</title>
        <authorList>
            <person name="Ferreira-Neto J.R.C."/>
            <person name="da Silva M.D."/>
            <person name="Binneck E."/>
            <person name="de Melo N.F."/>
            <person name="da Silva R.H."/>
            <person name="de Melo A.L.T.M."/>
            <person name="Pandolfi V."/>
            <person name="Bustamante F.O."/>
            <person name="Brasileiro-Vidal A.C."/>
            <person name="Benko-Iseppon A.M."/>
        </authorList>
    </citation>
    <scope>NUCLEOTIDE SEQUENCE [LARGE SCALE GENOMIC DNA]</scope>
    <source>
        <tissue evidence="3">Leaves</tissue>
    </source>
</reference>
<dbReference type="Proteomes" id="UP001341840">
    <property type="component" value="Unassembled WGS sequence"/>
</dbReference>
<dbReference type="PANTHER" id="PTHR14859">
    <property type="entry name" value="CALCOFLUOR WHITE HYPERSENSITIVE PROTEIN PRECURSOR"/>
    <property type="match status" value="1"/>
</dbReference>
<dbReference type="InterPro" id="IPR036691">
    <property type="entry name" value="Endo/exonu/phosph_ase_sf"/>
</dbReference>
<evidence type="ECO:0000259" key="2">
    <source>
        <dbReference type="Pfam" id="PF03372"/>
    </source>
</evidence>
<sequence length="473" mass="54463">MLKLLNTKLRRFFLLRWWPLRRRRSRCKVTITKKHKNDTTKPQNDPSSNLSTISDQNGQLGSQKHSKPIRIATFNAALFSMAPAVPTQRTEKAQNFDDENGVVSRQRRPFDQNWRSKSTNEKPKSILKRSHSHQQIPCSENRALCISNKQQQFSKSKLRVSINLPDNEISMLRNRQPSFSEHEKVVGWQRKTVVEVLREVGADILGLQEVKAEEENGMKPLSDLAKELGMDYFVFAESWAPQFGNAVLSKWPIKRWSSINLFDHSDFRNVLKATIDVPQVGELNFYCTHLDHLDENWRMKQINAIIQSNDDEPHILAGGLNSLDESDYSQERWTDIVKYYEEMGKPTPKVEVMKYLKSKQYTDAKDFAGECESVVVIAKGQSVQGTCKYGTRVDYLLSSSNCSYKFIPGSYLVLSSKGTSDHHIVRADLMKVNSNNEGNVTRKTQQQRKQKVVRITHETPTKGIWKTHNGERY</sequence>
<evidence type="ECO:0000313" key="4">
    <source>
        <dbReference type="Proteomes" id="UP001341840"/>
    </source>
</evidence>
<accession>A0ABU6XM01</accession>
<keyword evidence="4" id="KW-1185">Reference proteome</keyword>
<proteinExistence type="predicted"/>
<dbReference type="InterPro" id="IPR005135">
    <property type="entry name" value="Endo/exonuclease/phosphatase"/>
</dbReference>
<comment type="caution">
    <text evidence="3">The sequence shown here is derived from an EMBL/GenBank/DDBJ whole genome shotgun (WGS) entry which is preliminary data.</text>
</comment>